<comment type="caution">
    <text evidence="1">The sequence shown here is derived from an EMBL/GenBank/DDBJ whole genome shotgun (WGS) entry which is preliminary data.</text>
</comment>
<evidence type="ECO:0000313" key="2">
    <source>
        <dbReference type="Proteomes" id="UP000886842"/>
    </source>
</evidence>
<evidence type="ECO:0000313" key="1">
    <source>
        <dbReference type="EMBL" id="HIT74282.1"/>
    </source>
</evidence>
<dbReference type="Proteomes" id="UP000886842">
    <property type="component" value="Unassembled WGS sequence"/>
</dbReference>
<protein>
    <submittedName>
        <fullName evidence="1">Methionine biosynthesis protein MetW</fullName>
    </submittedName>
</protein>
<proteinExistence type="predicted"/>
<dbReference type="EMBL" id="DVLP01000049">
    <property type="protein sequence ID" value="HIT74282.1"/>
    <property type="molecule type" value="Genomic_DNA"/>
</dbReference>
<dbReference type="NCBIfam" id="TIGR02081">
    <property type="entry name" value="metW"/>
    <property type="match status" value="1"/>
</dbReference>
<dbReference type="InterPro" id="IPR029063">
    <property type="entry name" value="SAM-dependent_MTases_sf"/>
</dbReference>
<dbReference type="SUPFAM" id="SSF53335">
    <property type="entry name" value="S-adenosyl-L-methionine-dependent methyltransferases"/>
    <property type="match status" value="1"/>
</dbReference>
<accession>A0A9D1KM12</accession>
<reference evidence="1" key="1">
    <citation type="submission" date="2020-10" db="EMBL/GenBank/DDBJ databases">
        <authorList>
            <person name="Gilroy R."/>
        </authorList>
    </citation>
    <scope>NUCLEOTIDE SEQUENCE</scope>
    <source>
        <strain evidence="1">ChiGjej1B1-24693</strain>
    </source>
</reference>
<organism evidence="1 2">
    <name type="scientific">Candidatus Avipropionibacterium avicola</name>
    <dbReference type="NCBI Taxonomy" id="2840701"/>
    <lineage>
        <taxon>Bacteria</taxon>
        <taxon>Bacillati</taxon>
        <taxon>Actinomycetota</taxon>
        <taxon>Actinomycetes</taxon>
        <taxon>Propionibacteriales</taxon>
        <taxon>Propionibacteriaceae</taxon>
        <taxon>Propionibacteriaceae incertae sedis</taxon>
        <taxon>Candidatus Avipropionibacterium</taxon>
    </lineage>
</organism>
<reference evidence="1" key="2">
    <citation type="journal article" date="2021" name="PeerJ">
        <title>Extensive microbial diversity within the chicken gut microbiome revealed by metagenomics and culture.</title>
        <authorList>
            <person name="Gilroy R."/>
            <person name="Ravi A."/>
            <person name="Getino M."/>
            <person name="Pursley I."/>
            <person name="Horton D.L."/>
            <person name="Alikhan N.F."/>
            <person name="Baker D."/>
            <person name="Gharbi K."/>
            <person name="Hall N."/>
            <person name="Watson M."/>
            <person name="Adriaenssens E.M."/>
            <person name="Foster-Nyarko E."/>
            <person name="Jarju S."/>
            <person name="Secka A."/>
            <person name="Antonio M."/>
            <person name="Oren A."/>
            <person name="Chaudhuri R.R."/>
            <person name="La Ragione R."/>
            <person name="Hildebrand F."/>
            <person name="Pallen M.J."/>
        </authorList>
    </citation>
    <scope>NUCLEOTIDE SEQUENCE</scope>
    <source>
        <strain evidence="1">ChiGjej1B1-24693</strain>
    </source>
</reference>
<dbReference type="Gene3D" id="3.40.50.150">
    <property type="entry name" value="Vaccinia Virus protein VP39"/>
    <property type="match status" value="1"/>
</dbReference>
<name>A0A9D1KM12_9ACTN</name>
<dbReference type="CDD" id="cd02440">
    <property type="entry name" value="AdoMet_MTases"/>
    <property type="match status" value="1"/>
</dbReference>
<dbReference type="Pfam" id="PF07021">
    <property type="entry name" value="MetW"/>
    <property type="match status" value="1"/>
</dbReference>
<gene>
    <name evidence="1" type="primary">metW</name>
    <name evidence="1" type="ORF">IAA98_01685</name>
</gene>
<dbReference type="InterPro" id="IPR010743">
    <property type="entry name" value="Methionine_synth_MetW"/>
</dbReference>
<dbReference type="AlphaFoldDB" id="A0A9D1KM12"/>
<sequence>MRTDLDVITAMVGTESRVLDLGCADGELLLHLARTRGCRGVGVDRDPDQVVAAIGRGVSVVELDIDTQLEEFSDDSFDIVVLSQTLQATRRPDRTVTEMMRIAPTGIVSVPNFGWWRHRWQLGIGGRMPVSKSLPNPWYSTPNIHLATLGDMDLLFEAAGVTVRQQVLLRPDGSPSSVRFGSNLLASGATYLIQRG</sequence>